<evidence type="ECO:0000313" key="2">
    <source>
        <dbReference type="Proteomes" id="UP001229421"/>
    </source>
</evidence>
<dbReference type="EMBL" id="JAUHHV010000005">
    <property type="protein sequence ID" value="KAK1424784.1"/>
    <property type="molecule type" value="Genomic_DNA"/>
</dbReference>
<keyword evidence="2" id="KW-1185">Reference proteome</keyword>
<accession>A0AAD8KKQ9</accession>
<dbReference type="Proteomes" id="UP001229421">
    <property type="component" value="Unassembled WGS sequence"/>
</dbReference>
<proteinExistence type="predicted"/>
<name>A0AAD8KKQ9_TARER</name>
<sequence>MVGGFDVLTKTLNNIHNFENSLKKILSHCRPIVSLISKTTTLFLDPMCNILISIHFSNSQNPHKQSNPPHF</sequence>
<dbReference type="AlphaFoldDB" id="A0AAD8KKQ9"/>
<evidence type="ECO:0000313" key="1">
    <source>
        <dbReference type="EMBL" id="KAK1424784.1"/>
    </source>
</evidence>
<gene>
    <name evidence="1" type="ORF">QVD17_20122</name>
</gene>
<organism evidence="1 2">
    <name type="scientific">Tagetes erecta</name>
    <name type="common">African marigold</name>
    <dbReference type="NCBI Taxonomy" id="13708"/>
    <lineage>
        <taxon>Eukaryota</taxon>
        <taxon>Viridiplantae</taxon>
        <taxon>Streptophyta</taxon>
        <taxon>Embryophyta</taxon>
        <taxon>Tracheophyta</taxon>
        <taxon>Spermatophyta</taxon>
        <taxon>Magnoliopsida</taxon>
        <taxon>eudicotyledons</taxon>
        <taxon>Gunneridae</taxon>
        <taxon>Pentapetalae</taxon>
        <taxon>asterids</taxon>
        <taxon>campanulids</taxon>
        <taxon>Asterales</taxon>
        <taxon>Asteraceae</taxon>
        <taxon>Asteroideae</taxon>
        <taxon>Heliantheae alliance</taxon>
        <taxon>Tageteae</taxon>
        <taxon>Tagetes</taxon>
    </lineage>
</organism>
<reference evidence="1" key="1">
    <citation type="journal article" date="2023" name="bioRxiv">
        <title>Improved chromosome-level genome assembly for marigold (Tagetes erecta).</title>
        <authorList>
            <person name="Jiang F."/>
            <person name="Yuan L."/>
            <person name="Wang S."/>
            <person name="Wang H."/>
            <person name="Xu D."/>
            <person name="Wang A."/>
            <person name="Fan W."/>
        </authorList>
    </citation>
    <scope>NUCLEOTIDE SEQUENCE</scope>
    <source>
        <strain evidence="1">WSJ</strain>
        <tissue evidence="1">Leaf</tissue>
    </source>
</reference>
<comment type="caution">
    <text evidence="1">The sequence shown here is derived from an EMBL/GenBank/DDBJ whole genome shotgun (WGS) entry which is preliminary data.</text>
</comment>
<protein>
    <submittedName>
        <fullName evidence="1">Uncharacterized protein</fullName>
    </submittedName>
</protein>